<proteinExistence type="predicted"/>
<evidence type="ECO:0000313" key="3">
    <source>
        <dbReference type="EMBL" id="KAB2676529.1"/>
    </source>
</evidence>
<reference evidence="3 4" key="1">
    <citation type="submission" date="2019-09" db="EMBL/GenBank/DDBJ databases">
        <title>Taxonomic organization of the family Brucellaceae based on a phylogenomic approach.</title>
        <authorList>
            <person name="Leclercq S."/>
            <person name="Cloeckaert A."/>
            <person name="Zygmunt M.S."/>
        </authorList>
    </citation>
    <scope>NUCLEOTIDE SEQUENCE [LARGE SCALE GENOMIC DNA]</scope>
    <source>
        <strain evidence="3 4">WS1830</strain>
    </source>
</reference>
<dbReference type="Proteomes" id="UP000481643">
    <property type="component" value="Unassembled WGS sequence"/>
</dbReference>
<comment type="caution">
    <text evidence="3">The sequence shown here is derived from an EMBL/GenBank/DDBJ whole genome shotgun (WGS) entry which is preliminary data.</text>
</comment>
<dbReference type="InterPro" id="IPR035437">
    <property type="entry name" value="SNase_OB-fold_sf"/>
</dbReference>
<dbReference type="Gene3D" id="2.40.50.90">
    <property type="match status" value="1"/>
</dbReference>
<feature type="chain" id="PRO_5026696726" evidence="1">
    <location>
        <begin position="21"/>
        <end position="144"/>
    </location>
</feature>
<sequence>MIPKNLLLCALLVSIGGAEAAAQSINKWPICGRAKRVTCIVDGDTFWMDRVKYRLEGVDTPESGNLAKCEREQKLADAATFELQRLMEANHLYFQRHHNDRYGRVIVTVRTQSGDDIADLLVRSGHGRPYFGGRRDAYEWCRGG</sequence>
<dbReference type="PROSITE" id="PS50830">
    <property type="entry name" value="TNASE_3"/>
    <property type="match status" value="1"/>
</dbReference>
<dbReference type="SUPFAM" id="SSF50199">
    <property type="entry name" value="Staphylococcal nuclease"/>
    <property type="match status" value="1"/>
</dbReference>
<evidence type="ECO:0000313" key="4">
    <source>
        <dbReference type="Proteomes" id="UP000481643"/>
    </source>
</evidence>
<feature type="signal peptide" evidence="1">
    <location>
        <begin position="1"/>
        <end position="20"/>
    </location>
</feature>
<gene>
    <name evidence="3" type="ORF">F9L08_26415</name>
</gene>
<dbReference type="Pfam" id="PF00565">
    <property type="entry name" value="SNase"/>
    <property type="match status" value="1"/>
</dbReference>
<feature type="domain" description="TNase-like" evidence="2">
    <location>
        <begin position="36"/>
        <end position="144"/>
    </location>
</feature>
<protein>
    <submittedName>
        <fullName evidence="3">Thermonuclease family protein</fullName>
    </submittedName>
</protein>
<keyword evidence="1" id="KW-0732">Signal</keyword>
<evidence type="ECO:0000256" key="1">
    <source>
        <dbReference type="SAM" id="SignalP"/>
    </source>
</evidence>
<organism evidence="3 4">
    <name type="scientific">Brucella tritici</name>
    <dbReference type="NCBI Taxonomy" id="94626"/>
    <lineage>
        <taxon>Bacteria</taxon>
        <taxon>Pseudomonadati</taxon>
        <taxon>Pseudomonadota</taxon>
        <taxon>Alphaproteobacteria</taxon>
        <taxon>Hyphomicrobiales</taxon>
        <taxon>Brucellaceae</taxon>
        <taxon>Brucella/Ochrobactrum group</taxon>
        <taxon>Brucella</taxon>
    </lineage>
</organism>
<dbReference type="SMART" id="SM00318">
    <property type="entry name" value="SNc"/>
    <property type="match status" value="1"/>
</dbReference>
<dbReference type="InterPro" id="IPR016071">
    <property type="entry name" value="Staphylococal_nuclease_OB-fold"/>
</dbReference>
<evidence type="ECO:0000259" key="2">
    <source>
        <dbReference type="PROSITE" id="PS50830"/>
    </source>
</evidence>
<dbReference type="RefSeq" id="WP_151653990.1">
    <property type="nucleotide sequence ID" value="NZ_WBVX01000046.1"/>
</dbReference>
<dbReference type="AlphaFoldDB" id="A0A6L3Y5J5"/>
<dbReference type="EMBL" id="WBVX01000046">
    <property type="protein sequence ID" value="KAB2676529.1"/>
    <property type="molecule type" value="Genomic_DNA"/>
</dbReference>
<name>A0A6L3Y5J5_9HYPH</name>
<accession>A0A6L3Y5J5</accession>